<proteinExistence type="predicted"/>
<gene>
    <name evidence="3" type="ORF">N790_11940</name>
</gene>
<dbReference type="Proteomes" id="UP000029392">
    <property type="component" value="Unassembled WGS sequence"/>
</dbReference>
<evidence type="ECO:0008006" key="5">
    <source>
        <dbReference type="Google" id="ProtNLM"/>
    </source>
</evidence>
<evidence type="ECO:0000313" key="4">
    <source>
        <dbReference type="Proteomes" id="UP000029392"/>
    </source>
</evidence>
<dbReference type="PATRIC" id="fig|1384054.3.peg.2618"/>
<keyword evidence="4" id="KW-1185">Reference proteome</keyword>
<dbReference type="PANTHER" id="PTHR32347">
    <property type="entry name" value="EFFLUX SYSTEM COMPONENT YKNX-RELATED"/>
    <property type="match status" value="1"/>
</dbReference>
<sequence>MVLSGQVRAPDAEVIYAPMSESSPVTLRYAVPDGTAVEPGDSLVRIDPGAALAQQESLKVQLVQTRARIAKELAELAVRELDARLALVDADAALAKAKVDAAIPSDYIARIDVDRYAGELARAGREHALKQEELRTAREAVARRRADGELEVAKMQTDLDYAASVIAMAEQRAVGSGVASFYFNPWSGQRYEEGASVNAGEAIGELVRPGALGVRAFALEPDRRGLVEGQAVQLRFDAVPGKTVEGRITGIAGSPTAKAEWGSGRYFVVDVALPDGHGLPLRPGMSVRVIAEPAQSAAGAAP</sequence>
<dbReference type="AlphaFoldDB" id="A0A091BCG9"/>
<comment type="caution">
    <text evidence="3">The sequence shown here is derived from an EMBL/GenBank/DDBJ whole genome shotgun (WGS) entry which is preliminary data.</text>
</comment>
<name>A0A091BCG9_9GAMM</name>
<reference evidence="3 4" key="1">
    <citation type="submission" date="2013-09" db="EMBL/GenBank/DDBJ databases">
        <title>Genome sequencing of Arenimonas malthae.</title>
        <authorList>
            <person name="Chen F."/>
            <person name="Wang G."/>
        </authorList>
    </citation>
    <scope>NUCLEOTIDE SEQUENCE [LARGE SCALE GENOMIC DNA]</scope>
    <source>
        <strain evidence="3 4">CC-JY-1</strain>
    </source>
</reference>
<dbReference type="Gene3D" id="2.40.30.170">
    <property type="match status" value="1"/>
</dbReference>
<keyword evidence="2" id="KW-0175">Coiled coil</keyword>
<organism evidence="3 4">
    <name type="scientific">Arenimonas malthae CC-JY-1</name>
    <dbReference type="NCBI Taxonomy" id="1384054"/>
    <lineage>
        <taxon>Bacteria</taxon>
        <taxon>Pseudomonadati</taxon>
        <taxon>Pseudomonadota</taxon>
        <taxon>Gammaproteobacteria</taxon>
        <taxon>Lysobacterales</taxon>
        <taxon>Lysobacteraceae</taxon>
        <taxon>Arenimonas</taxon>
    </lineage>
</organism>
<dbReference type="InterPro" id="IPR050465">
    <property type="entry name" value="UPF0194_transport"/>
</dbReference>
<dbReference type="eggNOG" id="COG0845">
    <property type="taxonomic scope" value="Bacteria"/>
</dbReference>
<evidence type="ECO:0000313" key="3">
    <source>
        <dbReference type="EMBL" id="KFN42110.1"/>
    </source>
</evidence>
<dbReference type="GO" id="GO:0030313">
    <property type="term" value="C:cell envelope"/>
    <property type="evidence" value="ECO:0007669"/>
    <property type="project" value="UniProtKB-SubCell"/>
</dbReference>
<dbReference type="EMBL" id="AVCH01000208">
    <property type="protein sequence ID" value="KFN42110.1"/>
    <property type="molecule type" value="Genomic_DNA"/>
</dbReference>
<dbReference type="STRING" id="1384054.N790_11940"/>
<accession>A0A091BCG9</accession>
<evidence type="ECO:0000256" key="2">
    <source>
        <dbReference type="ARBA" id="ARBA00023054"/>
    </source>
</evidence>
<dbReference type="PANTHER" id="PTHR32347:SF23">
    <property type="entry name" value="BLL5650 PROTEIN"/>
    <property type="match status" value="1"/>
</dbReference>
<protein>
    <recommendedName>
        <fullName evidence="5">RND efflux pump membrane fusion protein barrel-sandwich domain-containing protein</fullName>
    </recommendedName>
</protein>
<comment type="subcellular location">
    <subcellularLocation>
        <location evidence="1">Cell envelope</location>
    </subcellularLocation>
</comment>
<evidence type="ECO:0000256" key="1">
    <source>
        <dbReference type="ARBA" id="ARBA00004196"/>
    </source>
</evidence>